<dbReference type="AlphaFoldDB" id="A0A7Y9C696"/>
<dbReference type="EMBL" id="JACBJI010000005">
    <property type="protein sequence ID" value="NYA71820.1"/>
    <property type="molecule type" value="Genomic_DNA"/>
</dbReference>
<proteinExistence type="predicted"/>
<keyword evidence="2" id="KW-1185">Reference proteome</keyword>
<protein>
    <submittedName>
        <fullName evidence="1">Uncharacterized protein</fullName>
    </submittedName>
</protein>
<evidence type="ECO:0000313" key="1">
    <source>
        <dbReference type="EMBL" id="NYA71820.1"/>
    </source>
</evidence>
<comment type="caution">
    <text evidence="1">The sequence shown here is derived from an EMBL/GenBank/DDBJ whole genome shotgun (WGS) entry which is preliminary data.</text>
</comment>
<sequence>MKPEKLHKHDEKAEKETYSKDLFNDYGKVKLRRRQYLTNLMATNKMCLLNNNINTLLLF</sequence>
<dbReference type="RefSeq" id="WP_176006629.1">
    <property type="nucleotide sequence ID" value="NZ_JABWMI010000014.1"/>
</dbReference>
<evidence type="ECO:0000313" key="2">
    <source>
        <dbReference type="Proteomes" id="UP000535020"/>
    </source>
</evidence>
<reference evidence="1 2" key="1">
    <citation type="submission" date="2020-07" db="EMBL/GenBank/DDBJ databases">
        <authorList>
            <person name="Sun Q."/>
        </authorList>
    </citation>
    <scope>NUCLEOTIDE SEQUENCE [LARGE SCALE GENOMIC DNA]</scope>
    <source>
        <strain evidence="1 2">MAH-1</strain>
    </source>
</reference>
<gene>
    <name evidence="1" type="ORF">HZF10_12880</name>
</gene>
<dbReference type="Proteomes" id="UP000535020">
    <property type="component" value="Unassembled WGS sequence"/>
</dbReference>
<accession>A0A7Y9C696</accession>
<organism evidence="1 2">
    <name type="scientific">Flavobacterium agri</name>
    <dbReference type="NCBI Taxonomy" id="2743471"/>
    <lineage>
        <taxon>Bacteria</taxon>
        <taxon>Pseudomonadati</taxon>
        <taxon>Bacteroidota</taxon>
        <taxon>Flavobacteriia</taxon>
        <taxon>Flavobacteriales</taxon>
        <taxon>Flavobacteriaceae</taxon>
        <taxon>Flavobacterium</taxon>
    </lineage>
</organism>
<name>A0A7Y9C696_9FLAO</name>